<proteinExistence type="predicted"/>
<dbReference type="OrthoDB" id="8947657at2759"/>
<organism evidence="10 11">
    <name type="scientific">Clupea harengus</name>
    <name type="common">Atlantic herring</name>
    <dbReference type="NCBI Taxonomy" id="7950"/>
    <lineage>
        <taxon>Eukaryota</taxon>
        <taxon>Metazoa</taxon>
        <taxon>Chordata</taxon>
        <taxon>Craniata</taxon>
        <taxon>Vertebrata</taxon>
        <taxon>Euteleostomi</taxon>
        <taxon>Actinopterygii</taxon>
        <taxon>Neopterygii</taxon>
        <taxon>Teleostei</taxon>
        <taxon>Clupei</taxon>
        <taxon>Clupeiformes</taxon>
        <taxon>Clupeoidei</taxon>
        <taxon>Clupeidae</taxon>
        <taxon>Clupea</taxon>
    </lineage>
</organism>
<keyword evidence="7" id="KW-0325">Glycoprotein</keyword>
<keyword evidence="3" id="KW-0732">Signal</keyword>
<dbReference type="GO" id="GO:0005886">
    <property type="term" value="C:plasma membrane"/>
    <property type="evidence" value="ECO:0007669"/>
    <property type="project" value="UniProtKB-SubCell"/>
</dbReference>
<dbReference type="InterPro" id="IPR052051">
    <property type="entry name" value="TCR_complex_component"/>
</dbReference>
<dbReference type="PROSITE" id="PS50835">
    <property type="entry name" value="IG_LIKE"/>
    <property type="match status" value="2"/>
</dbReference>
<feature type="domain" description="Ig-like" evidence="9">
    <location>
        <begin position="197"/>
        <end position="279"/>
    </location>
</feature>
<evidence type="ECO:0000256" key="4">
    <source>
        <dbReference type="ARBA" id="ARBA00022859"/>
    </source>
</evidence>
<evidence type="ECO:0000256" key="1">
    <source>
        <dbReference type="ARBA" id="ARBA00004236"/>
    </source>
</evidence>
<gene>
    <name evidence="11" type="primary">LOC105897427</name>
</gene>
<protein>
    <submittedName>
        <fullName evidence="11">Uncharacterized protein LOC105897427 isoform X1</fullName>
    </submittedName>
</protein>
<dbReference type="Proteomes" id="UP000515152">
    <property type="component" value="Chromosome 6"/>
</dbReference>
<dbReference type="InterPro" id="IPR003599">
    <property type="entry name" value="Ig_sub"/>
</dbReference>
<evidence type="ECO:0000256" key="8">
    <source>
        <dbReference type="SAM" id="Phobius"/>
    </source>
</evidence>
<dbReference type="InterPro" id="IPR013106">
    <property type="entry name" value="Ig_V-set"/>
</dbReference>
<name>A0A8M1KMX0_CLUHA</name>
<dbReference type="SMART" id="SM00406">
    <property type="entry name" value="IGv"/>
    <property type="match status" value="2"/>
</dbReference>
<dbReference type="Pfam" id="PF07686">
    <property type="entry name" value="V-set"/>
    <property type="match status" value="2"/>
</dbReference>
<evidence type="ECO:0000256" key="7">
    <source>
        <dbReference type="ARBA" id="ARBA00023180"/>
    </source>
</evidence>
<evidence type="ECO:0000256" key="6">
    <source>
        <dbReference type="ARBA" id="ARBA00023157"/>
    </source>
</evidence>
<evidence type="ECO:0000256" key="2">
    <source>
        <dbReference type="ARBA" id="ARBA00022475"/>
    </source>
</evidence>
<keyword evidence="2" id="KW-1003">Cell membrane</keyword>
<dbReference type="SMART" id="SM00409">
    <property type="entry name" value="IG"/>
    <property type="match status" value="2"/>
</dbReference>
<keyword evidence="5 8" id="KW-0472">Membrane</keyword>
<dbReference type="GO" id="GO:0009617">
    <property type="term" value="P:response to bacterium"/>
    <property type="evidence" value="ECO:0007669"/>
    <property type="project" value="TreeGrafter"/>
</dbReference>
<accession>A0A8M1KMX0</accession>
<evidence type="ECO:0000259" key="9">
    <source>
        <dbReference type="PROSITE" id="PS50835"/>
    </source>
</evidence>
<dbReference type="RefSeq" id="XP_042563940.1">
    <property type="nucleotide sequence ID" value="XM_042708006.1"/>
</dbReference>
<evidence type="ECO:0000313" key="10">
    <source>
        <dbReference type="Proteomes" id="UP000515152"/>
    </source>
</evidence>
<evidence type="ECO:0000256" key="3">
    <source>
        <dbReference type="ARBA" id="ARBA00022729"/>
    </source>
</evidence>
<comment type="subcellular location">
    <subcellularLocation>
        <location evidence="1">Cell membrane</location>
    </subcellularLocation>
</comment>
<keyword evidence="10" id="KW-1185">Reference proteome</keyword>
<dbReference type="CDD" id="cd00099">
    <property type="entry name" value="IgV"/>
    <property type="match status" value="1"/>
</dbReference>
<dbReference type="PANTHER" id="PTHR19433:SF133">
    <property type="entry name" value="IMMUNE-TYPE RECEPTOR 5 PRECURSOR-RELATED"/>
    <property type="match status" value="1"/>
</dbReference>
<dbReference type="InterPro" id="IPR007110">
    <property type="entry name" value="Ig-like_dom"/>
</dbReference>
<keyword evidence="8" id="KW-1133">Transmembrane helix</keyword>
<dbReference type="GO" id="GO:0002376">
    <property type="term" value="P:immune system process"/>
    <property type="evidence" value="ECO:0007669"/>
    <property type="project" value="UniProtKB-KW"/>
</dbReference>
<dbReference type="GeneID" id="105897427"/>
<feature type="domain" description="Ig-like" evidence="9">
    <location>
        <begin position="70"/>
        <end position="170"/>
    </location>
</feature>
<sequence>MMICKVSRTIVFLFSIWMAVCHTGCKLSFFDGFLQWNLFYSILFLLVHFYYNFSNSSFSQCLNVLLLLFPAPVNTEGISQPTPVMTAKTGTTVTLECFVSEKTQTEPIVWYKLSVGQMPLLVGSAQRFWSSVLYNEFNNDRFIINSDSVSVRLSISNIKSSDEAFYLCGVRIIYDIYFGNGTFLLVEEKGQLRSNAAAVIQAPVSDPVHPGDSTTLECEVLTETRTEDLRVFWFRPASGDSHPGVIYTNNSRGGQCEGRCVYSLSKKDINISDAGIYYCGIATSRHILFGNGTALNIAEPVDTVPVGLAVALGCCAALMFFLFVLNCNRRVTCDNCKIRDLQHVRDGSCETRQRSGQAEAAEDLTYAALSFSKKETRGRRTKRKLPPDAVYSAVQL</sequence>
<keyword evidence="6" id="KW-1015">Disulfide bond</keyword>
<reference evidence="11" key="1">
    <citation type="submission" date="2025-08" db="UniProtKB">
        <authorList>
            <consortium name="RefSeq"/>
        </authorList>
    </citation>
    <scope>IDENTIFICATION</scope>
</reference>
<evidence type="ECO:0000256" key="5">
    <source>
        <dbReference type="ARBA" id="ARBA00023136"/>
    </source>
</evidence>
<feature type="transmembrane region" description="Helical" evidence="8">
    <location>
        <begin position="306"/>
        <end position="325"/>
    </location>
</feature>
<keyword evidence="8" id="KW-0812">Transmembrane</keyword>
<evidence type="ECO:0000313" key="11">
    <source>
        <dbReference type="RefSeq" id="XP_042563940.1"/>
    </source>
</evidence>
<dbReference type="PANTHER" id="PTHR19433">
    <property type="entry name" value="T-CELL RECEPTOR ALPHA CHAIN V REGION-RELATED"/>
    <property type="match status" value="1"/>
</dbReference>
<keyword evidence="4" id="KW-0391">Immunity</keyword>
<dbReference type="AlphaFoldDB" id="A0A8M1KMX0"/>